<sequence length="766" mass="88199">MRSLLSQVLTETLAMLPAGNNLVAWLRDDITSATSPEDPFMEVLPDLRTMYKKACPAGELTITDTGNERLHDRIQEVGINGIRGFPRAEDDQGYPAFNGIRPRGQNVLIYGQNGSGKSSFCDALEWALTGQLQEWKERELGNQNALLISNSAETSQLCSVKVTLRNGRRTSQRFLERVSNPVSPFEESCEDRDASYCFVNAYSVERFVLDSHSNLWNRFADLLGFEDLVTFSSGLNKFKELARQGLEETLKDQRKSQGDTRREQRDLPEAEKELVHLLKPKRIPTVLPDEDVQLDVMRKLNYLRSRDDYMASQQNTCESLRGAYEAALLKWKEAKARRPAKRKDKWEEYKYWIIKGEAKTRLQSFQQKTHETRDIYNEVLADLKSEIPRELWCQKPSDKKSVRATLVLWGNLGQARRERAIIDNLTKIIKNERIMQETAQELRSMYKALWLDARRFSKVFGDLASKAIRRELGAVSRTELTDGYNRLNPENRVQSISLNASVSEKKLSIRVRTRTDGQTIEPVDYMSTGYLRCVGFAALIARLKRQQRYRFVVIDDPIFAIDQDHRYALVEYLAELSKEYQVIITTSDRLFLDMLRHALSPSSKVYQTSADNSGVVVLGEEKPSRYIEEAGQLINSTNPDYRAACMYIRLALEHELYRLADKSKLMVEFGRAINNRIGLNQLIDDYHIEEHLSRQYQQRLSSIHDAFGRIKRDRILGNMLDSSPLNGEMHYPWQGRQVYAKAEILRAHELASSFIAHMNQLIPSRS</sequence>
<keyword evidence="5" id="KW-1185">Reference proteome</keyword>
<reference evidence="5 6" key="1">
    <citation type="submission" date="2018-09" db="EMBL/GenBank/DDBJ databases">
        <title>Discovery and Ecogenomic Context for Candidatus Cryosericales, a Global Caldiserica Order Active in Thawing Permafrost.</title>
        <authorList>
            <person name="Martinez M.A."/>
            <person name="Woodcroft B.J."/>
            <person name="Ignacio Espinoza J.C."/>
            <person name="Zayed A."/>
            <person name="Singleton C.M."/>
            <person name="Boyd J."/>
            <person name="Li Y.-F."/>
            <person name="Purvine S."/>
            <person name="Maughan H."/>
            <person name="Hodgkins S.B."/>
            <person name="Anderson D."/>
            <person name="Sederholm M."/>
            <person name="Temperton B."/>
            <person name="Saleska S.R."/>
            <person name="Tyson G.W."/>
            <person name="Rich V.I."/>
        </authorList>
    </citation>
    <scope>NUCLEOTIDE SEQUENCE [LARGE SCALE GENOMIC DNA]</scope>
    <source>
        <strain evidence="4 6">SMC5</strain>
        <strain evidence="3 5">SMC6</strain>
    </source>
</reference>
<comment type="caution">
    <text evidence="3">The sequence shown here is derived from an EMBL/GenBank/DDBJ whole genome shotgun (WGS) entry which is preliminary data.</text>
</comment>
<evidence type="ECO:0000259" key="2">
    <source>
        <dbReference type="Pfam" id="PF02463"/>
    </source>
</evidence>
<evidence type="ECO:0000313" key="5">
    <source>
        <dbReference type="Proteomes" id="UP000266260"/>
    </source>
</evidence>
<dbReference type="InterPro" id="IPR003395">
    <property type="entry name" value="RecF/RecN/SMC_N"/>
</dbReference>
<dbReference type="PANTHER" id="PTHR32182:SF0">
    <property type="entry name" value="DNA REPLICATION AND REPAIR PROTEIN RECF"/>
    <property type="match status" value="1"/>
</dbReference>
<evidence type="ECO:0000313" key="6">
    <source>
        <dbReference type="Proteomes" id="UP000266489"/>
    </source>
</evidence>
<dbReference type="GO" id="GO:0000731">
    <property type="term" value="P:DNA synthesis involved in DNA repair"/>
    <property type="evidence" value="ECO:0007669"/>
    <property type="project" value="TreeGrafter"/>
</dbReference>
<dbReference type="EMBL" id="QXIU01000173">
    <property type="protein sequence ID" value="RIE09353.1"/>
    <property type="molecule type" value="Genomic_DNA"/>
</dbReference>
<protein>
    <recommendedName>
        <fullName evidence="2">RecF/RecN/SMC N-terminal domain-containing protein</fullName>
    </recommendedName>
</protein>
<dbReference type="Proteomes" id="UP000266260">
    <property type="component" value="Unassembled WGS sequence"/>
</dbReference>
<dbReference type="Gene3D" id="3.40.50.300">
    <property type="entry name" value="P-loop containing nucleotide triphosphate hydrolases"/>
    <property type="match status" value="2"/>
</dbReference>
<evidence type="ECO:0000256" key="1">
    <source>
        <dbReference type="SAM" id="MobiDB-lite"/>
    </source>
</evidence>
<dbReference type="GO" id="GO:0006302">
    <property type="term" value="P:double-strand break repair"/>
    <property type="evidence" value="ECO:0007669"/>
    <property type="project" value="TreeGrafter"/>
</dbReference>
<dbReference type="OrthoDB" id="7877292at2"/>
<dbReference type="PANTHER" id="PTHR32182">
    <property type="entry name" value="DNA REPLICATION AND REPAIR PROTEIN RECF"/>
    <property type="match status" value="1"/>
</dbReference>
<accession>A0A398D1Y8</accession>
<feature type="domain" description="RecF/RecN/SMC N-terminal" evidence="2">
    <location>
        <begin position="107"/>
        <end position="592"/>
    </location>
</feature>
<organism evidence="3 5">
    <name type="scientific">Candidatus Cryosericum odellii</name>
    <dbReference type="NCBI Taxonomy" id="2290917"/>
    <lineage>
        <taxon>Bacteria</taxon>
        <taxon>Pseudomonadati</taxon>
        <taxon>Caldisericota/Cryosericota group</taxon>
        <taxon>Candidatus Cryosericota</taxon>
        <taxon>Candidatus Cryosericia</taxon>
        <taxon>Candidatus Cryosericales</taxon>
        <taxon>Candidatus Cryosericaceae</taxon>
        <taxon>Candidatus Cryosericum</taxon>
    </lineage>
</organism>
<proteinExistence type="predicted"/>
<dbReference type="RefSeq" id="WP_119120157.1">
    <property type="nucleotide sequence ID" value="NZ_QXIT01000109.1"/>
</dbReference>
<feature type="region of interest" description="Disordered" evidence="1">
    <location>
        <begin position="249"/>
        <end position="269"/>
    </location>
</feature>
<dbReference type="AlphaFoldDB" id="A0A398D1Y8"/>
<dbReference type="EMBL" id="QXIT01000109">
    <property type="protein sequence ID" value="RIE07439.1"/>
    <property type="molecule type" value="Genomic_DNA"/>
</dbReference>
<name>A0A398D1Y8_9BACT</name>
<dbReference type="InterPro" id="IPR027417">
    <property type="entry name" value="P-loop_NTPase"/>
</dbReference>
<dbReference type="SUPFAM" id="SSF52540">
    <property type="entry name" value="P-loop containing nucleoside triphosphate hydrolases"/>
    <property type="match status" value="1"/>
</dbReference>
<evidence type="ECO:0000313" key="3">
    <source>
        <dbReference type="EMBL" id="RIE07439.1"/>
    </source>
</evidence>
<evidence type="ECO:0000313" key="4">
    <source>
        <dbReference type="EMBL" id="RIE09353.1"/>
    </source>
</evidence>
<dbReference type="Pfam" id="PF02463">
    <property type="entry name" value="SMC_N"/>
    <property type="match status" value="1"/>
</dbReference>
<dbReference type="Proteomes" id="UP000266489">
    <property type="component" value="Unassembled WGS sequence"/>
</dbReference>
<accession>A0A398D3D2</accession>
<gene>
    <name evidence="4" type="ORF">SMC5_07135</name>
    <name evidence="3" type="ORF">SMC6_06405</name>
</gene>